<sequence>MAHGRSFRRAYSLRTPKSPSLLDSTYGRLEDTTLPHVWGDKTESSDKSKQRRKGRAVSLRGWKSGVEEPPAERTLTPGEMPHSLSPDDGELLIGEAQSKGSHRMKQCKKGGEGGHCIATLSSALLLTAALPSELGIQPVAAALWLPSSEDYAKNVPVSDPEVQKAAQVAVKTFNDRTNCAYYSQVRRVLSAQRQIVRCEFQIWSQPWLNRPEIDFRCNSGDD</sequence>
<evidence type="ECO:0000313" key="9">
    <source>
        <dbReference type="EMBL" id="EMP39219.1"/>
    </source>
</evidence>
<dbReference type="EMBL" id="KB517361">
    <property type="protein sequence ID" value="EMP39219.1"/>
    <property type="molecule type" value="Genomic_DNA"/>
</dbReference>
<dbReference type="GO" id="GO:0070062">
    <property type="term" value="C:extracellular exosome"/>
    <property type="evidence" value="ECO:0007669"/>
    <property type="project" value="TreeGrafter"/>
</dbReference>
<protein>
    <recommendedName>
        <fullName evidence="8">Cystatin domain-containing protein</fullName>
    </recommendedName>
</protein>
<dbReference type="GO" id="GO:0004869">
    <property type="term" value="F:cysteine-type endopeptidase inhibitor activity"/>
    <property type="evidence" value="ECO:0007669"/>
    <property type="project" value="UniProtKB-KW"/>
</dbReference>
<dbReference type="PANTHER" id="PTHR47033">
    <property type="entry name" value="CYSTATIN-M"/>
    <property type="match status" value="1"/>
</dbReference>
<dbReference type="PANTHER" id="PTHR47033:SF1">
    <property type="entry name" value="CYSTATIN-M"/>
    <property type="match status" value="1"/>
</dbReference>
<dbReference type="SUPFAM" id="SSF54403">
    <property type="entry name" value="Cystatin/monellin"/>
    <property type="match status" value="1"/>
</dbReference>
<dbReference type="InterPro" id="IPR046350">
    <property type="entry name" value="Cystatin_sf"/>
</dbReference>
<keyword evidence="6" id="KW-1015">Disulfide bond</keyword>
<evidence type="ECO:0000259" key="8">
    <source>
        <dbReference type="Pfam" id="PF00031"/>
    </source>
</evidence>
<reference evidence="10" key="1">
    <citation type="journal article" date="2013" name="Nat. Genet.">
        <title>The draft genomes of soft-shell turtle and green sea turtle yield insights into the development and evolution of the turtle-specific body plan.</title>
        <authorList>
            <person name="Wang Z."/>
            <person name="Pascual-Anaya J."/>
            <person name="Zadissa A."/>
            <person name="Li W."/>
            <person name="Niimura Y."/>
            <person name="Huang Z."/>
            <person name="Li C."/>
            <person name="White S."/>
            <person name="Xiong Z."/>
            <person name="Fang D."/>
            <person name="Wang B."/>
            <person name="Ming Y."/>
            <person name="Chen Y."/>
            <person name="Zheng Y."/>
            <person name="Kuraku S."/>
            <person name="Pignatelli M."/>
            <person name="Herrero J."/>
            <person name="Beal K."/>
            <person name="Nozawa M."/>
            <person name="Li Q."/>
            <person name="Wang J."/>
            <person name="Zhang H."/>
            <person name="Yu L."/>
            <person name="Shigenobu S."/>
            <person name="Wang J."/>
            <person name="Liu J."/>
            <person name="Flicek P."/>
            <person name="Searle S."/>
            <person name="Wang J."/>
            <person name="Kuratani S."/>
            <person name="Yin Y."/>
            <person name="Aken B."/>
            <person name="Zhang G."/>
            <person name="Irie N."/>
        </authorList>
    </citation>
    <scope>NUCLEOTIDE SEQUENCE [LARGE SCALE GENOMIC DNA]</scope>
</reference>
<keyword evidence="10" id="KW-1185">Reference proteome</keyword>
<comment type="similarity">
    <text evidence="2">Belongs to the cystatin family.</text>
</comment>
<dbReference type="Gene3D" id="3.10.450.10">
    <property type="match status" value="1"/>
</dbReference>
<keyword evidence="5" id="KW-0789">Thiol protease inhibitor</keyword>
<name>M7BPP0_CHEMY</name>
<keyword evidence="4" id="KW-0646">Protease inhibitor</keyword>
<organism evidence="9 10">
    <name type="scientific">Chelonia mydas</name>
    <name type="common">Green sea-turtle</name>
    <name type="synonym">Chelonia agassizi</name>
    <dbReference type="NCBI Taxonomy" id="8469"/>
    <lineage>
        <taxon>Eukaryota</taxon>
        <taxon>Metazoa</taxon>
        <taxon>Chordata</taxon>
        <taxon>Craniata</taxon>
        <taxon>Vertebrata</taxon>
        <taxon>Euteleostomi</taxon>
        <taxon>Archelosauria</taxon>
        <taxon>Testudinata</taxon>
        <taxon>Testudines</taxon>
        <taxon>Cryptodira</taxon>
        <taxon>Durocryptodira</taxon>
        <taxon>Americhelydia</taxon>
        <taxon>Chelonioidea</taxon>
        <taxon>Cheloniidae</taxon>
        <taxon>Chelonia</taxon>
    </lineage>
</organism>
<dbReference type="InterPro" id="IPR000010">
    <property type="entry name" value="Cystatin_dom"/>
</dbReference>
<proteinExistence type="inferred from homology"/>
<evidence type="ECO:0000313" key="10">
    <source>
        <dbReference type="Proteomes" id="UP000031443"/>
    </source>
</evidence>
<comment type="subcellular location">
    <subcellularLocation>
        <location evidence="1">Secreted</location>
    </subcellularLocation>
</comment>
<feature type="region of interest" description="Disordered" evidence="7">
    <location>
        <begin position="1"/>
        <end position="84"/>
    </location>
</feature>
<evidence type="ECO:0000256" key="3">
    <source>
        <dbReference type="ARBA" id="ARBA00022525"/>
    </source>
</evidence>
<evidence type="ECO:0000256" key="7">
    <source>
        <dbReference type="SAM" id="MobiDB-lite"/>
    </source>
</evidence>
<gene>
    <name evidence="9" type="ORF">UY3_03589</name>
</gene>
<dbReference type="AlphaFoldDB" id="M7BPP0"/>
<feature type="compositionally biased region" description="Basic and acidic residues" evidence="7">
    <location>
        <begin position="28"/>
        <end position="48"/>
    </location>
</feature>
<dbReference type="Pfam" id="PF00031">
    <property type="entry name" value="Cystatin"/>
    <property type="match status" value="1"/>
</dbReference>
<dbReference type="Proteomes" id="UP000031443">
    <property type="component" value="Unassembled WGS sequence"/>
</dbReference>
<evidence type="ECO:0000256" key="2">
    <source>
        <dbReference type="ARBA" id="ARBA00009403"/>
    </source>
</evidence>
<feature type="domain" description="Cystatin" evidence="8">
    <location>
        <begin position="154"/>
        <end position="197"/>
    </location>
</feature>
<accession>M7BPP0</accession>
<evidence type="ECO:0000256" key="6">
    <source>
        <dbReference type="ARBA" id="ARBA00023157"/>
    </source>
</evidence>
<evidence type="ECO:0000256" key="5">
    <source>
        <dbReference type="ARBA" id="ARBA00022704"/>
    </source>
</evidence>
<dbReference type="CDD" id="cd00042">
    <property type="entry name" value="CY"/>
    <property type="match status" value="1"/>
</dbReference>
<keyword evidence="3" id="KW-0964">Secreted</keyword>
<evidence type="ECO:0000256" key="4">
    <source>
        <dbReference type="ARBA" id="ARBA00022690"/>
    </source>
</evidence>
<evidence type="ECO:0000256" key="1">
    <source>
        <dbReference type="ARBA" id="ARBA00004613"/>
    </source>
</evidence>